<proteinExistence type="predicted"/>
<organism evidence="1 2">
    <name type="scientific">Lipomyces orientalis</name>
    <dbReference type="NCBI Taxonomy" id="1233043"/>
    <lineage>
        <taxon>Eukaryota</taxon>
        <taxon>Fungi</taxon>
        <taxon>Dikarya</taxon>
        <taxon>Ascomycota</taxon>
        <taxon>Saccharomycotina</taxon>
        <taxon>Lipomycetes</taxon>
        <taxon>Lipomycetales</taxon>
        <taxon>Lipomycetaceae</taxon>
        <taxon>Lipomyces</taxon>
    </lineage>
</organism>
<gene>
    <name evidence="1" type="ORF">V1517DRAFT_330072</name>
</gene>
<comment type="caution">
    <text evidence="1">The sequence shown here is derived from an EMBL/GenBank/DDBJ whole genome shotgun (WGS) entry which is preliminary data.</text>
</comment>
<name>A0ACC3TGL8_9ASCO</name>
<evidence type="ECO:0000313" key="1">
    <source>
        <dbReference type="EMBL" id="KAK9320199.1"/>
    </source>
</evidence>
<reference evidence="2" key="1">
    <citation type="journal article" date="2024" name="Front. Bioeng. Biotechnol.">
        <title>Genome-scale model development and genomic sequencing of the oleaginous clade Lipomyces.</title>
        <authorList>
            <person name="Czajka J.J."/>
            <person name="Han Y."/>
            <person name="Kim J."/>
            <person name="Mondo S.J."/>
            <person name="Hofstad B.A."/>
            <person name="Robles A."/>
            <person name="Haridas S."/>
            <person name="Riley R."/>
            <person name="LaButti K."/>
            <person name="Pangilinan J."/>
            <person name="Andreopoulos W."/>
            <person name="Lipzen A."/>
            <person name="Yan J."/>
            <person name="Wang M."/>
            <person name="Ng V."/>
            <person name="Grigoriev I.V."/>
            <person name="Spatafora J.W."/>
            <person name="Magnuson J.K."/>
            <person name="Baker S.E."/>
            <person name="Pomraning K.R."/>
        </authorList>
    </citation>
    <scope>NUCLEOTIDE SEQUENCE [LARGE SCALE GENOMIC DNA]</scope>
    <source>
        <strain evidence="2">CBS 10300</strain>
    </source>
</reference>
<accession>A0ACC3TGL8</accession>
<keyword evidence="2" id="KW-1185">Reference proteome</keyword>
<sequence length="543" mass="59868">MTKVLGTITESWRAFTPLEKRDIAIYIVGIMLYKFGLEAFNGSIVALATNRYDYDAIRSNSPAKTFERVGLLTGLNQAFQCVGSILIAPLIKRFPTKNVLACAILVFGVFTAILLIVDAATGGTFVPATYRSQHPKNEFSYYGDYNTDGIIPIYCATGIAYGMVELIRRVIPRDIVGGNVQKLRRMDSLVHIFYEVSGTGGAFCTALALIPRFGNNFSFIITPIFFTLAAAIWCFISKLGFTVSKTEVLTKQPTYIKAVLGGFWLFGESVWTGGKIIFTSRRFIWLVPGYAIALYAHRYLENGIAPAIARRYFGNSAWSQIMVGGSNFGELLGAAFVFMFTDLIPTPIPWLRIDCLMLLVVWYLPYWYPPMGQVKYAWIIAATFVPVSFGWAAGDVSLAAYIQASLARVESKTTNVSALGAVMAFLYSTYIVIYAITSPLLGHYIDSVYNKTGGANNGGHVQEAIQYVGGVQFTIVFALIMASTFIPRGSFSLNPQMLFNENLDLDLDEADDATFVMPDETKGDKDGHGTDLEDKVTDLEQKA</sequence>
<dbReference type="EMBL" id="MU970140">
    <property type="protein sequence ID" value="KAK9320199.1"/>
    <property type="molecule type" value="Genomic_DNA"/>
</dbReference>
<dbReference type="Proteomes" id="UP001489719">
    <property type="component" value="Unassembled WGS sequence"/>
</dbReference>
<protein>
    <submittedName>
        <fullName evidence="1">Uncharacterized protein</fullName>
    </submittedName>
</protein>
<evidence type="ECO:0000313" key="2">
    <source>
        <dbReference type="Proteomes" id="UP001489719"/>
    </source>
</evidence>